<reference evidence="3" key="2">
    <citation type="submission" date="2025-08" db="UniProtKB">
        <authorList>
            <consortium name="Ensembl"/>
        </authorList>
    </citation>
    <scope>IDENTIFICATION</scope>
</reference>
<comment type="similarity">
    <text evidence="1">Belongs to the UPF0561 family.</text>
</comment>
<dbReference type="Ensembl" id="ENSECRT00000000536.1">
    <property type="protein sequence ID" value="ENSECRP00000000524.1"/>
    <property type="gene ID" value="ENSECRG00000000312.1"/>
</dbReference>
<feature type="compositionally biased region" description="Polar residues" evidence="2">
    <location>
        <begin position="1"/>
        <end position="12"/>
    </location>
</feature>
<evidence type="ECO:0000256" key="1">
    <source>
        <dbReference type="ARBA" id="ARBA00006905"/>
    </source>
</evidence>
<dbReference type="PANTHER" id="PTHR34256:SF1">
    <property type="entry name" value="UPF0561 PROTEIN C2ORF68"/>
    <property type="match status" value="1"/>
</dbReference>
<sequence length="168" mass="19190">MDVVQETGSAATGTELRFKPGGRLDMNHGFLRHIRRNQIARDDYDKEVKEAKEKQKKRHSSGPARPRRPDIQVYHPRCRSGTEISQAMENEESNESSSSADPELHGTELFCLEYEADSGDVSSFIIHRDDDPHKVVELVAAENILDSGMKATLYQRIQQEIEKRKVKR</sequence>
<dbReference type="GeneTree" id="ENSGT00390000001901"/>
<feature type="region of interest" description="Disordered" evidence="2">
    <location>
        <begin position="1"/>
        <end position="104"/>
    </location>
</feature>
<dbReference type="Pfam" id="PF10573">
    <property type="entry name" value="UPF0561"/>
    <property type="match status" value="1"/>
</dbReference>
<reference evidence="3" key="1">
    <citation type="submission" date="2021-06" db="EMBL/GenBank/DDBJ databases">
        <authorList>
            <consortium name="Wellcome Sanger Institute Data Sharing"/>
        </authorList>
    </citation>
    <scope>NUCLEOTIDE SEQUENCE [LARGE SCALE GENOMIC DNA]</scope>
</reference>
<feature type="compositionally biased region" description="Basic and acidic residues" evidence="2">
    <location>
        <begin position="39"/>
        <end position="53"/>
    </location>
</feature>
<dbReference type="InterPro" id="IPR018888">
    <property type="entry name" value="UPF0561"/>
</dbReference>
<dbReference type="OrthoDB" id="10033037at2759"/>
<evidence type="ECO:0000313" key="4">
    <source>
        <dbReference type="Proteomes" id="UP000694620"/>
    </source>
</evidence>
<evidence type="ECO:0000256" key="2">
    <source>
        <dbReference type="SAM" id="MobiDB-lite"/>
    </source>
</evidence>
<dbReference type="Proteomes" id="UP000694620">
    <property type="component" value="Chromosome 1"/>
</dbReference>
<dbReference type="PANTHER" id="PTHR34256">
    <property type="entry name" value="UPF0561 PROTEIN C2ORF68"/>
    <property type="match status" value="1"/>
</dbReference>
<gene>
    <name evidence="3" type="primary">C2orf68</name>
    <name evidence="3" type="synonym">c1h2orf68</name>
</gene>
<organism evidence="3 4">
    <name type="scientific">Erpetoichthys calabaricus</name>
    <name type="common">Rope fish</name>
    <name type="synonym">Calamoichthys calabaricus</name>
    <dbReference type="NCBI Taxonomy" id="27687"/>
    <lineage>
        <taxon>Eukaryota</taxon>
        <taxon>Metazoa</taxon>
        <taxon>Chordata</taxon>
        <taxon>Craniata</taxon>
        <taxon>Vertebrata</taxon>
        <taxon>Euteleostomi</taxon>
        <taxon>Actinopterygii</taxon>
        <taxon>Polypteriformes</taxon>
        <taxon>Polypteridae</taxon>
        <taxon>Erpetoichthys</taxon>
    </lineage>
</organism>
<keyword evidence="4" id="KW-1185">Reference proteome</keyword>
<reference evidence="3" key="3">
    <citation type="submission" date="2025-09" db="UniProtKB">
        <authorList>
            <consortium name="Ensembl"/>
        </authorList>
    </citation>
    <scope>IDENTIFICATION</scope>
</reference>
<accession>A0A8C4RF42</accession>
<evidence type="ECO:0000313" key="3">
    <source>
        <dbReference type="Ensembl" id="ENSECRP00000000524.1"/>
    </source>
</evidence>
<proteinExistence type="inferred from homology"/>
<name>A0A8C4RF42_ERPCA</name>
<dbReference type="AlphaFoldDB" id="A0A8C4RF42"/>
<protein>
    <submittedName>
        <fullName evidence="3">Chromosome 2 open reading frame 68</fullName>
    </submittedName>
</protein>
<dbReference type="CTD" id="120986207"/>